<gene>
    <name evidence="4" type="ORF">THRCLA_22703</name>
</gene>
<dbReference type="SMART" id="SM00343">
    <property type="entry name" value="ZnF_C2HC"/>
    <property type="match status" value="1"/>
</dbReference>
<dbReference type="InterPro" id="IPR032567">
    <property type="entry name" value="RTL1-rel"/>
</dbReference>
<sequence>MTTPTPRHAPFFTAEHHAVIDRILAALTDGVVASLLKDNVLKPDDQKSIVESLTAVVEQQKAEIGRLQVVVNTLQQTIQSAPAPASSPTPVPAPAPTVPTAIPPVSGSSVKLEVPKFGGTESDQLLRWILQVSTAANARQITADSMRTVFAMSYLTGRTVEWAYSRKLSDLVCFPSYQNFLDQLKTTFLPPNSDFRHRTRFLACKQGKRSLREFIQELRFLAASITDEASLPEATRVTVFMNGLNVGAARTQLFRKYPSSFNDAVQIALSEEISDNVANSNGVDPYDMDVNNINKQTPRSKPTCYNCGRPGHYSRQCRAPRKKAGQNDSSTPKKEPRVSIQGNEKSQ</sequence>
<evidence type="ECO:0000313" key="4">
    <source>
        <dbReference type="EMBL" id="OQR89368.1"/>
    </source>
</evidence>
<name>A0A1V9YUH2_9STRA</name>
<dbReference type="OrthoDB" id="79194at2759"/>
<protein>
    <recommendedName>
        <fullName evidence="3">CCHC-type domain-containing protein</fullName>
    </recommendedName>
</protein>
<dbReference type="STRING" id="74557.A0A1V9YUH2"/>
<accession>A0A1V9YUH2</accession>
<dbReference type="PROSITE" id="PS50158">
    <property type="entry name" value="ZF_CCHC"/>
    <property type="match status" value="1"/>
</dbReference>
<comment type="caution">
    <text evidence="4">The sequence shown here is derived from an EMBL/GenBank/DDBJ whole genome shotgun (WGS) entry which is preliminary data.</text>
</comment>
<dbReference type="GO" id="GO:0008270">
    <property type="term" value="F:zinc ion binding"/>
    <property type="evidence" value="ECO:0007669"/>
    <property type="project" value="UniProtKB-KW"/>
</dbReference>
<keyword evidence="1" id="KW-0479">Metal-binding</keyword>
<keyword evidence="1" id="KW-0863">Zinc-finger</keyword>
<feature type="domain" description="CCHC-type" evidence="3">
    <location>
        <begin position="304"/>
        <end position="318"/>
    </location>
</feature>
<proteinExistence type="predicted"/>
<dbReference type="Gene3D" id="4.10.60.10">
    <property type="entry name" value="Zinc finger, CCHC-type"/>
    <property type="match status" value="1"/>
</dbReference>
<evidence type="ECO:0000256" key="2">
    <source>
        <dbReference type="SAM" id="MobiDB-lite"/>
    </source>
</evidence>
<dbReference type="Pfam" id="PF03732">
    <property type="entry name" value="Retrotrans_gag"/>
    <property type="match status" value="1"/>
</dbReference>
<dbReference type="Pfam" id="PF00098">
    <property type="entry name" value="zf-CCHC"/>
    <property type="match status" value="1"/>
</dbReference>
<keyword evidence="5" id="KW-1185">Reference proteome</keyword>
<dbReference type="InterPro" id="IPR036875">
    <property type="entry name" value="Znf_CCHC_sf"/>
</dbReference>
<dbReference type="Proteomes" id="UP000243217">
    <property type="component" value="Unassembled WGS sequence"/>
</dbReference>
<reference evidence="4 5" key="1">
    <citation type="journal article" date="2014" name="Genome Biol. Evol.">
        <title>The secreted proteins of Achlya hypogyna and Thraustotheca clavata identify the ancestral oomycete secretome and reveal gene acquisitions by horizontal gene transfer.</title>
        <authorList>
            <person name="Misner I."/>
            <person name="Blouin N."/>
            <person name="Leonard G."/>
            <person name="Richards T.A."/>
            <person name="Lane C.E."/>
        </authorList>
    </citation>
    <scope>NUCLEOTIDE SEQUENCE [LARGE SCALE GENOMIC DNA]</scope>
    <source>
        <strain evidence="4 5">ATCC 34112</strain>
    </source>
</reference>
<dbReference type="InterPro" id="IPR001878">
    <property type="entry name" value="Znf_CCHC"/>
</dbReference>
<evidence type="ECO:0000313" key="5">
    <source>
        <dbReference type="Proteomes" id="UP000243217"/>
    </source>
</evidence>
<organism evidence="4 5">
    <name type="scientific">Thraustotheca clavata</name>
    <dbReference type="NCBI Taxonomy" id="74557"/>
    <lineage>
        <taxon>Eukaryota</taxon>
        <taxon>Sar</taxon>
        <taxon>Stramenopiles</taxon>
        <taxon>Oomycota</taxon>
        <taxon>Saprolegniomycetes</taxon>
        <taxon>Saprolegniales</taxon>
        <taxon>Achlyaceae</taxon>
        <taxon>Thraustotheca</taxon>
    </lineage>
</organism>
<evidence type="ECO:0000256" key="1">
    <source>
        <dbReference type="PROSITE-ProRule" id="PRU00047"/>
    </source>
</evidence>
<dbReference type="PANTHER" id="PTHR15503:SF22">
    <property type="entry name" value="TRANSPOSON TY3-I GAG POLYPROTEIN"/>
    <property type="match status" value="1"/>
</dbReference>
<evidence type="ECO:0000259" key="3">
    <source>
        <dbReference type="PROSITE" id="PS50158"/>
    </source>
</evidence>
<dbReference type="EMBL" id="JNBS01002766">
    <property type="protein sequence ID" value="OQR89368.1"/>
    <property type="molecule type" value="Genomic_DNA"/>
</dbReference>
<feature type="compositionally biased region" description="Polar residues" evidence="2">
    <location>
        <begin position="291"/>
        <end position="300"/>
    </location>
</feature>
<keyword evidence="1" id="KW-0862">Zinc</keyword>
<dbReference type="AlphaFoldDB" id="A0A1V9YUH2"/>
<dbReference type="InterPro" id="IPR005162">
    <property type="entry name" value="Retrotrans_gag_dom"/>
</dbReference>
<feature type="region of interest" description="Disordered" evidence="2">
    <location>
        <begin position="278"/>
        <end position="347"/>
    </location>
</feature>
<dbReference type="PANTHER" id="PTHR15503">
    <property type="entry name" value="LDOC1 RELATED"/>
    <property type="match status" value="1"/>
</dbReference>
<dbReference type="SUPFAM" id="SSF57756">
    <property type="entry name" value="Retrovirus zinc finger-like domains"/>
    <property type="match status" value="1"/>
</dbReference>
<dbReference type="GO" id="GO:0003676">
    <property type="term" value="F:nucleic acid binding"/>
    <property type="evidence" value="ECO:0007669"/>
    <property type="project" value="InterPro"/>
</dbReference>